<proteinExistence type="predicted"/>
<accession>A0ABU8B4J5</accession>
<comment type="caution">
    <text evidence="1">The sequence shown here is derived from an EMBL/GenBank/DDBJ whole genome shotgun (WGS) entry which is preliminary data.</text>
</comment>
<protein>
    <recommendedName>
        <fullName evidence="3">DUF3175 domain-containing protein</fullName>
    </recommendedName>
</protein>
<reference evidence="1 2" key="1">
    <citation type="submission" date="2024-02" db="EMBL/GenBank/DDBJ databases">
        <title>Adaptive strategies in a cosmopolitan and abundant soil bacterium.</title>
        <authorList>
            <person name="Carini P."/>
        </authorList>
    </citation>
    <scope>NUCLEOTIDE SEQUENCE [LARGE SCALE GENOMIC DNA]</scope>
    <source>
        <strain evidence="1 2">AZCC 1608</strain>
    </source>
</reference>
<dbReference type="EMBL" id="JAZHRV010000001">
    <property type="protein sequence ID" value="MEH2553451.1"/>
    <property type="molecule type" value="Genomic_DNA"/>
</dbReference>
<name>A0ABU8B4J5_9BRAD</name>
<evidence type="ECO:0008006" key="3">
    <source>
        <dbReference type="Google" id="ProtNLM"/>
    </source>
</evidence>
<evidence type="ECO:0000313" key="1">
    <source>
        <dbReference type="EMBL" id="MEH2553451.1"/>
    </source>
</evidence>
<gene>
    <name evidence="1" type="ORF">V1286_000980</name>
</gene>
<organism evidence="1 2">
    <name type="scientific">Bradyrhizobium algeriense</name>
    <dbReference type="NCBI Taxonomy" id="634784"/>
    <lineage>
        <taxon>Bacteria</taxon>
        <taxon>Pseudomonadati</taxon>
        <taxon>Pseudomonadota</taxon>
        <taxon>Alphaproteobacteria</taxon>
        <taxon>Hyphomicrobiales</taxon>
        <taxon>Nitrobacteraceae</taxon>
        <taxon>Bradyrhizobium</taxon>
    </lineage>
</organism>
<dbReference type="Proteomes" id="UP001364224">
    <property type="component" value="Unassembled WGS sequence"/>
</dbReference>
<sequence>MDCMIDAGKHTRRALNADQRRALKAATVSVFLRQYGRKAQRGVEPNDRRYSREVEKALKQLKPEVLDALMRDDEE</sequence>
<evidence type="ECO:0000313" key="2">
    <source>
        <dbReference type="Proteomes" id="UP001364224"/>
    </source>
</evidence>
<keyword evidence="2" id="KW-1185">Reference proteome</keyword>